<dbReference type="NCBIfam" id="TIGR02937">
    <property type="entry name" value="sigma70-ECF"/>
    <property type="match status" value="1"/>
</dbReference>
<proteinExistence type="predicted"/>
<evidence type="ECO:0000313" key="1">
    <source>
        <dbReference type="EMBL" id="MBP2028342.1"/>
    </source>
</evidence>
<keyword evidence="2" id="KW-1185">Reference proteome</keyword>
<organism evidence="1 2">
    <name type="scientific">Acetoanaerobium pronyense</name>
    <dbReference type="NCBI Taxonomy" id="1482736"/>
    <lineage>
        <taxon>Bacteria</taxon>
        <taxon>Bacillati</taxon>
        <taxon>Bacillota</taxon>
        <taxon>Clostridia</taxon>
        <taxon>Peptostreptococcales</taxon>
        <taxon>Filifactoraceae</taxon>
        <taxon>Acetoanaerobium</taxon>
    </lineage>
</organism>
<evidence type="ECO:0000313" key="2">
    <source>
        <dbReference type="Proteomes" id="UP001314903"/>
    </source>
</evidence>
<sequence length="183" mass="22218">MEKRYDYREVQIELEKYKLSDNEEIKKNHLENLLVFLRPLICKKIRHYFGFYNEDFLQDGYLKSIELIERFDMNRDIRFIGYMERMLGCYFFDMKKKHSSKPELILFDEAFGQQPLFEGGYFEVELKDLIKNLKEKEKTIVIGNIIEKKKLKDIALEIDVSYPYAKELKRKVIKKLQNHLKID</sequence>
<dbReference type="Proteomes" id="UP001314903">
    <property type="component" value="Unassembled WGS sequence"/>
</dbReference>
<dbReference type="SUPFAM" id="SSF88659">
    <property type="entry name" value="Sigma3 and sigma4 domains of RNA polymerase sigma factors"/>
    <property type="match status" value="1"/>
</dbReference>
<dbReference type="RefSeq" id="WP_209661394.1">
    <property type="nucleotide sequence ID" value="NZ_JAGGLI010000026.1"/>
</dbReference>
<dbReference type="InterPro" id="IPR013324">
    <property type="entry name" value="RNA_pol_sigma_r3/r4-like"/>
</dbReference>
<protein>
    <submittedName>
        <fullName evidence="1">RNA polymerase sporulation-specific sigma factor</fullName>
    </submittedName>
</protein>
<dbReference type="EMBL" id="JAGGLI010000026">
    <property type="protein sequence ID" value="MBP2028342.1"/>
    <property type="molecule type" value="Genomic_DNA"/>
</dbReference>
<dbReference type="Gene3D" id="1.20.140.160">
    <property type="match status" value="1"/>
</dbReference>
<gene>
    <name evidence="1" type="ORF">J2Z35_002143</name>
</gene>
<name>A0ABS4KKN6_9FIRM</name>
<reference evidence="1 2" key="1">
    <citation type="submission" date="2021-03" db="EMBL/GenBank/DDBJ databases">
        <title>Genomic Encyclopedia of Type Strains, Phase IV (KMG-IV): sequencing the most valuable type-strain genomes for metagenomic binning, comparative biology and taxonomic classification.</title>
        <authorList>
            <person name="Goeker M."/>
        </authorList>
    </citation>
    <scope>NUCLEOTIDE SEQUENCE [LARGE SCALE GENOMIC DNA]</scope>
    <source>
        <strain evidence="1 2">DSM 27512</strain>
    </source>
</reference>
<accession>A0ABS4KKN6</accession>
<dbReference type="InterPro" id="IPR013325">
    <property type="entry name" value="RNA_pol_sigma_r2"/>
</dbReference>
<comment type="caution">
    <text evidence="1">The sequence shown here is derived from an EMBL/GenBank/DDBJ whole genome shotgun (WGS) entry which is preliminary data.</text>
</comment>
<dbReference type="InterPro" id="IPR014284">
    <property type="entry name" value="RNA_pol_sigma-70_dom"/>
</dbReference>
<dbReference type="SUPFAM" id="SSF88946">
    <property type="entry name" value="Sigma2 domain of RNA polymerase sigma factors"/>
    <property type="match status" value="1"/>
</dbReference>